<accession>A0A445DSN0</accession>
<evidence type="ECO:0000313" key="4">
    <source>
        <dbReference type="Proteomes" id="UP000289738"/>
    </source>
</evidence>
<reference evidence="3 4" key="1">
    <citation type="submission" date="2019-01" db="EMBL/GenBank/DDBJ databases">
        <title>Sequencing of cultivated peanut Arachis hypogaea provides insights into genome evolution and oil improvement.</title>
        <authorList>
            <person name="Chen X."/>
        </authorList>
    </citation>
    <scope>NUCLEOTIDE SEQUENCE [LARGE SCALE GENOMIC DNA]</scope>
    <source>
        <strain evidence="4">cv. Fuhuasheng</strain>
        <tissue evidence="3">Leaves</tissue>
    </source>
</reference>
<name>A0A445DSN0_ARAHY</name>
<proteinExistence type="predicted"/>
<gene>
    <name evidence="3" type="ORF">Ahy_A03g012163</name>
</gene>
<evidence type="ECO:0000256" key="1">
    <source>
        <dbReference type="SAM" id="MobiDB-lite"/>
    </source>
</evidence>
<dbReference type="InterPro" id="IPR004332">
    <property type="entry name" value="Transposase_MuDR"/>
</dbReference>
<sequence length="210" mass="24539">MPIRYITRSQGWRKQVNKEPVYLNVDSSSDSYEFVDGSLYKPHMPLGCADSSSDNDKGKKLATGDKDKSDELKTPLDSEDDADPAVNPIFNDATMFRHVRLELSMEFTTRDAFKKRVRNYTLQEGMSVRYKKNDTTGCKVVCKNEDCPWMVFCSYNKWNGCWQIKTFNDDHTCERTFKNRCATKSWVTDILVKKVRKLPTFRHCEIFNYF</sequence>
<dbReference type="Proteomes" id="UP000289738">
    <property type="component" value="Chromosome A03"/>
</dbReference>
<dbReference type="Pfam" id="PF03108">
    <property type="entry name" value="DBD_Tnp_Mut"/>
    <property type="match status" value="1"/>
</dbReference>
<evidence type="ECO:0000259" key="2">
    <source>
        <dbReference type="Pfam" id="PF03108"/>
    </source>
</evidence>
<dbReference type="PANTHER" id="PTHR31973">
    <property type="entry name" value="POLYPROTEIN, PUTATIVE-RELATED"/>
    <property type="match status" value="1"/>
</dbReference>
<protein>
    <recommendedName>
        <fullName evidence="2">Transposase MuDR plant domain-containing protein</fullName>
    </recommendedName>
</protein>
<dbReference type="AlphaFoldDB" id="A0A445DSN0"/>
<feature type="region of interest" description="Disordered" evidence="1">
    <location>
        <begin position="46"/>
        <end position="85"/>
    </location>
</feature>
<feature type="domain" description="Transposase MuDR plant" evidence="2">
    <location>
        <begin position="103"/>
        <end position="154"/>
    </location>
</feature>
<keyword evidence="4" id="KW-1185">Reference proteome</keyword>
<comment type="caution">
    <text evidence="3">The sequence shown here is derived from an EMBL/GenBank/DDBJ whole genome shotgun (WGS) entry which is preliminary data.</text>
</comment>
<dbReference type="EMBL" id="SDMP01000003">
    <property type="protein sequence ID" value="RYR66188.1"/>
    <property type="molecule type" value="Genomic_DNA"/>
</dbReference>
<dbReference type="PANTHER" id="PTHR31973:SF187">
    <property type="entry name" value="MUTATOR TRANSPOSASE MUDRA PROTEIN"/>
    <property type="match status" value="1"/>
</dbReference>
<organism evidence="3 4">
    <name type="scientific">Arachis hypogaea</name>
    <name type="common">Peanut</name>
    <dbReference type="NCBI Taxonomy" id="3818"/>
    <lineage>
        <taxon>Eukaryota</taxon>
        <taxon>Viridiplantae</taxon>
        <taxon>Streptophyta</taxon>
        <taxon>Embryophyta</taxon>
        <taxon>Tracheophyta</taxon>
        <taxon>Spermatophyta</taxon>
        <taxon>Magnoliopsida</taxon>
        <taxon>eudicotyledons</taxon>
        <taxon>Gunneridae</taxon>
        <taxon>Pentapetalae</taxon>
        <taxon>rosids</taxon>
        <taxon>fabids</taxon>
        <taxon>Fabales</taxon>
        <taxon>Fabaceae</taxon>
        <taxon>Papilionoideae</taxon>
        <taxon>50 kb inversion clade</taxon>
        <taxon>dalbergioids sensu lato</taxon>
        <taxon>Dalbergieae</taxon>
        <taxon>Pterocarpus clade</taxon>
        <taxon>Arachis</taxon>
    </lineage>
</organism>
<evidence type="ECO:0000313" key="3">
    <source>
        <dbReference type="EMBL" id="RYR66188.1"/>
    </source>
</evidence>
<feature type="compositionally biased region" description="Basic and acidic residues" evidence="1">
    <location>
        <begin position="54"/>
        <end position="76"/>
    </location>
</feature>